<keyword evidence="1" id="KW-0614">Plasmid</keyword>
<accession>A0A2K9ZCA9</accession>
<reference evidence="1 2" key="1">
    <citation type="submission" date="2017-11" db="EMBL/GenBank/DDBJ databases">
        <title>Complete genome of Rhizobium leguminosarum Norway, an ineffective micro-symbiont.</title>
        <authorList>
            <person name="Hoffrichter A."/>
            <person name="Liang J."/>
            <person name="Brachmann A."/>
            <person name="Marin M."/>
        </authorList>
    </citation>
    <scope>NUCLEOTIDE SEQUENCE [LARGE SCALE GENOMIC DNA]</scope>
    <source>
        <strain evidence="1 2">Norway</strain>
        <plasmid evidence="2">Plasmid prln1</plasmid>
    </source>
</reference>
<evidence type="ECO:0000313" key="2">
    <source>
        <dbReference type="Proteomes" id="UP000238523"/>
    </source>
</evidence>
<evidence type="ECO:0000313" key="1">
    <source>
        <dbReference type="EMBL" id="AUW45893.1"/>
    </source>
</evidence>
<dbReference type="EMBL" id="CP025013">
    <property type="protein sequence ID" value="AUW45893.1"/>
    <property type="molecule type" value="Genomic_DNA"/>
</dbReference>
<dbReference type="Proteomes" id="UP000238523">
    <property type="component" value="Plasmid pRLN1"/>
</dbReference>
<gene>
    <name evidence="1" type="ORF">CUJ84_pRLN1000432</name>
</gene>
<organism evidence="1 2">
    <name type="scientific">Rhizobium leguminosarum</name>
    <dbReference type="NCBI Taxonomy" id="384"/>
    <lineage>
        <taxon>Bacteria</taxon>
        <taxon>Pseudomonadati</taxon>
        <taxon>Pseudomonadota</taxon>
        <taxon>Alphaproteobacteria</taxon>
        <taxon>Hyphomicrobiales</taxon>
        <taxon>Rhizobiaceae</taxon>
        <taxon>Rhizobium/Agrobacterium group</taxon>
        <taxon>Rhizobium</taxon>
    </lineage>
</organism>
<name>A0A2K9ZCA9_RHILE</name>
<sequence>MSVTSLGFSEEEFAEALLKVSTVGAGPVDAVEHLLAQTLAENLSGKKM</sequence>
<geneLocation type="plasmid" evidence="2">
    <name>prln1</name>
</geneLocation>
<dbReference type="AlphaFoldDB" id="A0A2K9ZCA9"/>
<protein>
    <submittedName>
        <fullName evidence="1">Uncharacterized protein</fullName>
    </submittedName>
</protein>
<proteinExistence type="predicted"/>